<proteinExistence type="predicted"/>
<name>A0AAV3ZG21_9GAST</name>
<dbReference type="Proteomes" id="UP000735302">
    <property type="component" value="Unassembled WGS sequence"/>
</dbReference>
<reference evidence="1 2" key="1">
    <citation type="journal article" date="2021" name="Elife">
        <title>Chloroplast acquisition without the gene transfer in kleptoplastic sea slugs, Plakobranchus ocellatus.</title>
        <authorList>
            <person name="Maeda T."/>
            <person name="Takahashi S."/>
            <person name="Yoshida T."/>
            <person name="Shimamura S."/>
            <person name="Takaki Y."/>
            <person name="Nagai Y."/>
            <person name="Toyoda A."/>
            <person name="Suzuki Y."/>
            <person name="Arimoto A."/>
            <person name="Ishii H."/>
            <person name="Satoh N."/>
            <person name="Nishiyama T."/>
            <person name="Hasebe M."/>
            <person name="Maruyama T."/>
            <person name="Minagawa J."/>
            <person name="Obokata J."/>
            <person name="Shigenobu S."/>
        </authorList>
    </citation>
    <scope>NUCLEOTIDE SEQUENCE [LARGE SCALE GENOMIC DNA]</scope>
</reference>
<evidence type="ECO:0000313" key="2">
    <source>
        <dbReference type="Proteomes" id="UP000735302"/>
    </source>
</evidence>
<protein>
    <submittedName>
        <fullName evidence="1">Uncharacterized protein</fullName>
    </submittedName>
</protein>
<keyword evidence="2" id="KW-1185">Reference proteome</keyword>
<organism evidence="1 2">
    <name type="scientific">Plakobranchus ocellatus</name>
    <dbReference type="NCBI Taxonomy" id="259542"/>
    <lineage>
        <taxon>Eukaryota</taxon>
        <taxon>Metazoa</taxon>
        <taxon>Spiralia</taxon>
        <taxon>Lophotrochozoa</taxon>
        <taxon>Mollusca</taxon>
        <taxon>Gastropoda</taxon>
        <taxon>Heterobranchia</taxon>
        <taxon>Euthyneura</taxon>
        <taxon>Panpulmonata</taxon>
        <taxon>Sacoglossa</taxon>
        <taxon>Placobranchoidea</taxon>
        <taxon>Plakobranchidae</taxon>
        <taxon>Plakobranchus</taxon>
    </lineage>
</organism>
<gene>
    <name evidence="1" type="ORF">PoB_001999500</name>
</gene>
<comment type="caution">
    <text evidence="1">The sequence shown here is derived from an EMBL/GenBank/DDBJ whole genome shotgun (WGS) entry which is preliminary data.</text>
</comment>
<accession>A0AAV3ZG21</accession>
<evidence type="ECO:0000313" key="1">
    <source>
        <dbReference type="EMBL" id="GFN93489.1"/>
    </source>
</evidence>
<dbReference type="EMBL" id="BLXT01002349">
    <property type="protein sequence ID" value="GFN93489.1"/>
    <property type="molecule type" value="Genomic_DNA"/>
</dbReference>
<sequence>MSQENSRYKQTISGRISSRMTKLLQYFDDLGHGGFRAAKHWGRYSTSDRLYPRRTLECIWRPPDWLCLRENDSSPREDNFK</sequence>
<dbReference type="AlphaFoldDB" id="A0AAV3ZG21"/>